<feature type="compositionally biased region" description="Basic residues" evidence="1">
    <location>
        <begin position="375"/>
        <end position="386"/>
    </location>
</feature>
<dbReference type="Proteomes" id="UP000305887">
    <property type="component" value="Unassembled WGS sequence"/>
</dbReference>
<dbReference type="Gene3D" id="3.30.70.1790">
    <property type="entry name" value="RepB DNA-primase, N-terminal domain"/>
    <property type="match status" value="1"/>
</dbReference>
<reference evidence="2 3" key="1">
    <citation type="submission" date="2019-06" db="EMBL/GenBank/DDBJ databases">
        <title>YIM 131921 draft genome.</title>
        <authorList>
            <person name="Jiang L."/>
        </authorList>
    </citation>
    <scope>NUCLEOTIDE SEQUENCE [LARGE SCALE GENOMIC DNA]</scope>
    <source>
        <strain evidence="2 3">YIM 131921</strain>
    </source>
</reference>
<feature type="region of interest" description="Disordered" evidence="1">
    <location>
        <begin position="374"/>
        <end position="394"/>
    </location>
</feature>
<proteinExistence type="predicted"/>
<name>A0A5C4N1D7_9RHOB</name>
<dbReference type="InterPro" id="IPR013321">
    <property type="entry name" value="Arc_rbn_hlx_hlx"/>
</dbReference>
<evidence type="ECO:0000256" key="1">
    <source>
        <dbReference type="SAM" id="MobiDB-lite"/>
    </source>
</evidence>
<organism evidence="2 3">
    <name type="scientific">Rubellimicrobium rubrum</name>
    <dbReference type="NCBI Taxonomy" id="2585369"/>
    <lineage>
        <taxon>Bacteria</taxon>
        <taxon>Pseudomonadati</taxon>
        <taxon>Pseudomonadota</taxon>
        <taxon>Alphaproteobacteria</taxon>
        <taxon>Rhodobacterales</taxon>
        <taxon>Roseobacteraceae</taxon>
        <taxon>Rubellimicrobium</taxon>
    </lineage>
</organism>
<keyword evidence="3" id="KW-1185">Reference proteome</keyword>
<dbReference type="RefSeq" id="WP_139075842.1">
    <property type="nucleotide sequence ID" value="NZ_VDFU01000005.1"/>
</dbReference>
<evidence type="ECO:0000313" key="3">
    <source>
        <dbReference type="Proteomes" id="UP000305887"/>
    </source>
</evidence>
<comment type="caution">
    <text evidence="2">The sequence shown here is derived from an EMBL/GenBank/DDBJ whole genome shotgun (WGS) entry which is preliminary data.</text>
</comment>
<evidence type="ECO:0000313" key="2">
    <source>
        <dbReference type="EMBL" id="TNC51100.1"/>
    </source>
</evidence>
<dbReference type="AlphaFoldDB" id="A0A5C4N1D7"/>
<dbReference type="OrthoDB" id="6008408at2"/>
<dbReference type="EMBL" id="VDFU01000005">
    <property type="protein sequence ID" value="TNC51100.1"/>
    <property type="molecule type" value="Genomic_DNA"/>
</dbReference>
<protein>
    <submittedName>
        <fullName evidence="2">Uncharacterized protein</fullName>
    </submittedName>
</protein>
<dbReference type="Gene3D" id="1.10.1220.10">
    <property type="entry name" value="Met repressor-like"/>
    <property type="match status" value="1"/>
</dbReference>
<dbReference type="GO" id="GO:0006355">
    <property type="term" value="P:regulation of DNA-templated transcription"/>
    <property type="evidence" value="ECO:0007669"/>
    <property type="project" value="InterPro"/>
</dbReference>
<accession>A0A5C4N1D7</accession>
<sequence length="444" mass="49316">MQHPSPFDFIAAEPAATHLSTADFVRLIHPPGSRGKPTLMAIFDAETTWSRALPPDVLPLAAETALDEPTYLSMNRFWGPRRSDRLAALGSLYLDLDYWRLPEWAGLAAEEMTAILESELGRCGIPLPSLVVSTGRGLAAIWLLVELPRAAVPRWRGGLRALIELARPLGADPACSDVSRVFRLPGTINPKNGRDVKVIGGTLARYAFDPLADAIYRAAGRPTRKQLKRRRERKAAKVAGEVLPPRGLESTARFRQVARDLERLRWHWCGKIPEGLRNVWLHLFGTCLTHTMEKEEIAKAVEAKAVEATPGLPPSEVRAVIQSLLRRAEGARSSVPAFDGRLHYAGATMALMLGVSDDLAHELRLEQIYSQVERQRRRAGREKARRRADGAVSREEYLREHTLSAERPWEAEGISRATWYRRVAKGRKATLPITSEGSQTAAPP</sequence>
<gene>
    <name evidence="2" type="ORF">FHG66_05980</name>
</gene>